<dbReference type="EMBL" id="JAYMRS010000005">
    <property type="protein sequence ID" value="MFB8769361.1"/>
    <property type="molecule type" value="Genomic_DNA"/>
</dbReference>
<evidence type="ECO:0000259" key="4">
    <source>
        <dbReference type="PROSITE" id="PS50949"/>
    </source>
</evidence>
<proteinExistence type="predicted"/>
<comment type="caution">
    <text evidence="6">The sequence shown here is derived from an EMBL/GenBank/DDBJ whole genome shotgun (WGS) entry which is preliminary data.</text>
</comment>
<evidence type="ECO:0000256" key="2">
    <source>
        <dbReference type="ARBA" id="ARBA00023125"/>
    </source>
</evidence>
<dbReference type="InterPro" id="IPR036390">
    <property type="entry name" value="WH_DNA-bd_sf"/>
</dbReference>
<dbReference type="RefSeq" id="WP_014908515.1">
    <property type="nucleotide sequence ID" value="NZ_JAYMRS010000005.1"/>
</dbReference>
<dbReference type="PANTHER" id="PTHR44846:SF17">
    <property type="entry name" value="GNTR-FAMILY TRANSCRIPTIONAL REGULATOR"/>
    <property type="match status" value="1"/>
</dbReference>
<dbReference type="Pfam" id="PF00392">
    <property type="entry name" value="GntR"/>
    <property type="match status" value="1"/>
</dbReference>
<evidence type="ECO:0000256" key="3">
    <source>
        <dbReference type="ARBA" id="ARBA00023163"/>
    </source>
</evidence>
<dbReference type="SUPFAM" id="SSF46785">
    <property type="entry name" value="Winged helix' DNA-binding domain"/>
    <property type="match status" value="1"/>
</dbReference>
<organism evidence="6 7">
    <name type="scientific">Nocardiopsis alba</name>
    <dbReference type="NCBI Taxonomy" id="53437"/>
    <lineage>
        <taxon>Bacteria</taxon>
        <taxon>Bacillati</taxon>
        <taxon>Actinomycetota</taxon>
        <taxon>Actinomycetes</taxon>
        <taxon>Streptosporangiales</taxon>
        <taxon>Nocardiopsidaceae</taxon>
        <taxon>Nocardiopsis</taxon>
    </lineage>
</organism>
<evidence type="ECO:0000313" key="6">
    <source>
        <dbReference type="EMBL" id="MYR33668.1"/>
    </source>
</evidence>
<dbReference type="Proteomes" id="UP001585053">
    <property type="component" value="Unassembled WGS sequence"/>
</dbReference>
<feature type="domain" description="HTH gntR-type" evidence="4">
    <location>
        <begin position="3"/>
        <end position="71"/>
    </location>
</feature>
<dbReference type="OMA" id="HELHFTE"/>
<keyword evidence="1" id="KW-0805">Transcription regulation</keyword>
<dbReference type="PROSITE" id="PS50949">
    <property type="entry name" value="HTH_GNTR"/>
    <property type="match status" value="1"/>
</dbReference>
<dbReference type="Proteomes" id="UP000467124">
    <property type="component" value="Unassembled WGS sequence"/>
</dbReference>
<accession>A0A7K2IUL5</accession>
<dbReference type="GO" id="GO:0045892">
    <property type="term" value="P:negative regulation of DNA-templated transcription"/>
    <property type="evidence" value="ECO:0007669"/>
    <property type="project" value="TreeGrafter"/>
</dbReference>
<dbReference type="Gene3D" id="3.40.1410.10">
    <property type="entry name" value="Chorismate lyase-like"/>
    <property type="match status" value="1"/>
</dbReference>
<reference evidence="6 7" key="1">
    <citation type="journal article" date="2019" name="Nat. Commun.">
        <title>The antimicrobial potential of Streptomyces from insect microbiomes.</title>
        <authorList>
            <person name="Chevrette M.G."/>
            <person name="Carlson C.M."/>
            <person name="Ortega H.E."/>
            <person name="Thomas C."/>
            <person name="Ananiev G.E."/>
            <person name="Barns K.J."/>
            <person name="Book A.J."/>
            <person name="Cagnazzo J."/>
            <person name="Carlos C."/>
            <person name="Flanigan W."/>
            <person name="Grubbs K.J."/>
            <person name="Horn H.A."/>
            <person name="Hoffmann F.M."/>
            <person name="Klassen J.L."/>
            <person name="Knack J.J."/>
            <person name="Lewin G.R."/>
            <person name="McDonald B.R."/>
            <person name="Muller L."/>
            <person name="Melo W.G.P."/>
            <person name="Pinto-Tomas A.A."/>
            <person name="Schmitz A."/>
            <person name="Wendt-Pienkowski E."/>
            <person name="Wildman S."/>
            <person name="Zhao M."/>
            <person name="Zhang F."/>
            <person name="Bugni T.S."/>
            <person name="Andes D.R."/>
            <person name="Pupo M.T."/>
            <person name="Currie C.R."/>
        </authorList>
    </citation>
    <scope>NUCLEOTIDE SEQUENCE [LARGE SCALE GENOMIC DNA]</scope>
    <source>
        <strain evidence="6 7">SID5840</strain>
    </source>
</reference>
<dbReference type="InterPro" id="IPR036388">
    <property type="entry name" value="WH-like_DNA-bd_sf"/>
</dbReference>
<dbReference type="GO" id="GO:0003700">
    <property type="term" value="F:DNA-binding transcription factor activity"/>
    <property type="evidence" value="ECO:0007669"/>
    <property type="project" value="InterPro"/>
</dbReference>
<gene>
    <name evidence="6" type="ORF">GTW20_15715</name>
    <name evidence="5" type="ORF">VSQ78_16765</name>
</gene>
<protein>
    <submittedName>
        <fullName evidence="6">GntR family transcriptional regulator</fullName>
    </submittedName>
</protein>
<evidence type="ECO:0000256" key="1">
    <source>
        <dbReference type="ARBA" id="ARBA00023015"/>
    </source>
</evidence>
<dbReference type="AlphaFoldDB" id="A0A7K2IUL5"/>
<dbReference type="InterPro" id="IPR028978">
    <property type="entry name" value="Chorismate_lyase_/UTRA_dom_sf"/>
</dbReference>
<dbReference type="SMART" id="SM00866">
    <property type="entry name" value="UTRA"/>
    <property type="match status" value="1"/>
</dbReference>
<dbReference type="InterPro" id="IPR011663">
    <property type="entry name" value="UTRA"/>
</dbReference>
<dbReference type="GO" id="GO:0003677">
    <property type="term" value="F:DNA binding"/>
    <property type="evidence" value="ECO:0007669"/>
    <property type="project" value="UniProtKB-KW"/>
</dbReference>
<dbReference type="InterPro" id="IPR000524">
    <property type="entry name" value="Tscrpt_reg_HTH_GntR"/>
</dbReference>
<keyword evidence="2" id="KW-0238">DNA-binding</keyword>
<dbReference type="PRINTS" id="PR00035">
    <property type="entry name" value="HTHGNTR"/>
</dbReference>
<dbReference type="PANTHER" id="PTHR44846">
    <property type="entry name" value="MANNOSYL-D-GLYCERATE TRANSPORT/METABOLISM SYSTEM REPRESSOR MNGR-RELATED"/>
    <property type="match status" value="1"/>
</dbReference>
<evidence type="ECO:0000313" key="7">
    <source>
        <dbReference type="Proteomes" id="UP000467124"/>
    </source>
</evidence>
<reference evidence="5 8" key="2">
    <citation type="submission" date="2024-01" db="EMBL/GenBank/DDBJ databases">
        <title>Genome mining of biosynthetic gene clusters to explore secondary metabolites of Streptomyces sp.</title>
        <authorList>
            <person name="Baig A."/>
            <person name="Ajitkumar Shintre N."/>
            <person name="Kumar H."/>
            <person name="Anbarasu A."/>
            <person name="Ramaiah S."/>
        </authorList>
    </citation>
    <scope>NUCLEOTIDE SEQUENCE [LARGE SCALE GENOMIC DNA]</scope>
    <source>
        <strain evidence="5 8">A01</strain>
    </source>
</reference>
<dbReference type="Pfam" id="PF07702">
    <property type="entry name" value="UTRA"/>
    <property type="match status" value="1"/>
</dbReference>
<evidence type="ECO:0000313" key="8">
    <source>
        <dbReference type="Proteomes" id="UP001585053"/>
    </source>
</evidence>
<dbReference type="Gene3D" id="1.10.10.10">
    <property type="entry name" value="Winged helix-like DNA-binding domain superfamily/Winged helix DNA-binding domain"/>
    <property type="match status" value="1"/>
</dbReference>
<dbReference type="EMBL" id="WWHY01000001">
    <property type="protein sequence ID" value="MYR33668.1"/>
    <property type="molecule type" value="Genomic_DNA"/>
</dbReference>
<keyword evidence="3" id="KW-0804">Transcription</keyword>
<name>A0A7K2IUL5_9ACTN</name>
<dbReference type="SMART" id="SM00345">
    <property type="entry name" value="HTH_GNTR"/>
    <property type="match status" value="1"/>
</dbReference>
<sequence>MSMSKKTLVADHLREALAKGDFEPGQRLPGEEELAEELGVSRATARLGMRLLQDEGRISIVAGRGAFAADPRPIIHLATPLSGEDSERFESGYRAHLRKAGHLDVDERVKVSLDTMRAKVARRLGEKPGSGLVVIRSSNRYVDGALWQSQITYLPFGIAGGTVLMSPEHLNEGVGAALRELGFHEEWNRDIVGARMPSTSEAETFRMGPGIPLLLQERVVYQGERPLRFTVTLMPADRHQLLYAGGEVPESSWLPDPDVNVFER</sequence>
<keyword evidence="8" id="KW-1185">Reference proteome</keyword>
<dbReference type="SUPFAM" id="SSF64288">
    <property type="entry name" value="Chorismate lyase-like"/>
    <property type="match status" value="1"/>
</dbReference>
<dbReference type="InterPro" id="IPR050679">
    <property type="entry name" value="Bact_HTH_transcr_reg"/>
</dbReference>
<evidence type="ECO:0000313" key="5">
    <source>
        <dbReference type="EMBL" id="MFB8769361.1"/>
    </source>
</evidence>